<evidence type="ECO:0008006" key="5">
    <source>
        <dbReference type="Google" id="ProtNLM"/>
    </source>
</evidence>
<keyword evidence="4" id="KW-1185">Reference proteome</keyword>
<keyword evidence="2" id="KW-0812">Transmembrane</keyword>
<dbReference type="AlphaFoldDB" id="A0A521ARN1"/>
<keyword evidence="2" id="KW-1133">Transmembrane helix</keyword>
<feature type="compositionally biased region" description="Basic and acidic residues" evidence="1">
    <location>
        <begin position="144"/>
        <end position="154"/>
    </location>
</feature>
<dbReference type="RefSeq" id="WP_142503998.1">
    <property type="nucleotide sequence ID" value="NZ_FXTI01000001.1"/>
</dbReference>
<evidence type="ECO:0000313" key="4">
    <source>
        <dbReference type="Proteomes" id="UP000315636"/>
    </source>
</evidence>
<evidence type="ECO:0000313" key="3">
    <source>
        <dbReference type="EMBL" id="SMO37484.1"/>
    </source>
</evidence>
<feature type="compositionally biased region" description="Basic and acidic residues" evidence="1">
    <location>
        <begin position="25"/>
        <end position="35"/>
    </location>
</feature>
<reference evidence="3 4" key="1">
    <citation type="submission" date="2017-05" db="EMBL/GenBank/DDBJ databases">
        <authorList>
            <person name="Varghese N."/>
            <person name="Submissions S."/>
        </authorList>
    </citation>
    <scope>NUCLEOTIDE SEQUENCE [LARGE SCALE GENOMIC DNA]</scope>
    <source>
        <strain evidence="3 4">DSM 45474</strain>
    </source>
</reference>
<sequence>MTKLRINVQSKGSTKRIPLTSPKQHSFDHSRDRKSSTLKLPGAAGEKRKHHPVHGNPLKWKSPLKWLNREAEMSEGWIGWSSPYSRKKRNGRGQGSLQSVLVAVIGAVLLGTLLGLSIMALFFSGDGTDISARSIDSHLQSVPVDEKEKESEVNHKKKVSNSKSNGYRLPELKAVLVQTGTFKKKSGALKTVREYRSEGSGAVITENSPYRIYRGIGLNQEEASHLSAGLKEKKSYLKELRIADQPVPVSRLPKGKKRKELTALIQKGHHVFQIMGEKTSDGLRKNASPVSFQSVWSEVIEHYSDAAQSAQKLEKEIPGEARPYLVQMIRALDQVVQNGQTSLKQSQTANLWQIQEGLIRYALAYKKFVQVFH</sequence>
<accession>A0A521ARN1</accession>
<gene>
    <name evidence="3" type="ORF">SAMN06264849_101304</name>
</gene>
<dbReference type="OrthoDB" id="2680382at2"/>
<name>A0A521ARN1_9BACL</name>
<feature type="region of interest" description="Disordered" evidence="1">
    <location>
        <begin position="1"/>
        <end position="58"/>
    </location>
</feature>
<organism evidence="3 4">
    <name type="scientific">Melghirimyces algeriensis</name>
    <dbReference type="NCBI Taxonomy" id="910412"/>
    <lineage>
        <taxon>Bacteria</taxon>
        <taxon>Bacillati</taxon>
        <taxon>Bacillota</taxon>
        <taxon>Bacilli</taxon>
        <taxon>Bacillales</taxon>
        <taxon>Thermoactinomycetaceae</taxon>
        <taxon>Melghirimyces</taxon>
    </lineage>
</organism>
<dbReference type="EMBL" id="FXTI01000001">
    <property type="protein sequence ID" value="SMO37484.1"/>
    <property type="molecule type" value="Genomic_DNA"/>
</dbReference>
<feature type="transmembrane region" description="Helical" evidence="2">
    <location>
        <begin position="96"/>
        <end position="123"/>
    </location>
</feature>
<feature type="region of interest" description="Disordered" evidence="1">
    <location>
        <begin position="142"/>
        <end position="164"/>
    </location>
</feature>
<protein>
    <recommendedName>
        <fullName evidence="5">Sporulation related domain-containing protein</fullName>
    </recommendedName>
</protein>
<proteinExistence type="predicted"/>
<evidence type="ECO:0000256" key="2">
    <source>
        <dbReference type="SAM" id="Phobius"/>
    </source>
</evidence>
<dbReference type="Proteomes" id="UP000315636">
    <property type="component" value="Unassembled WGS sequence"/>
</dbReference>
<keyword evidence="2" id="KW-0472">Membrane</keyword>
<evidence type="ECO:0000256" key="1">
    <source>
        <dbReference type="SAM" id="MobiDB-lite"/>
    </source>
</evidence>